<dbReference type="STRING" id="1218591.LEP1GSC199_2386"/>
<feature type="transmembrane region" description="Helical" evidence="1">
    <location>
        <begin position="53"/>
        <end position="69"/>
    </location>
</feature>
<feature type="domain" description="PilZ" evidence="2">
    <location>
        <begin position="150"/>
        <end position="251"/>
    </location>
</feature>
<gene>
    <name evidence="3" type="ORF">LEP1GSC199_2386</name>
</gene>
<dbReference type="GO" id="GO:0035438">
    <property type="term" value="F:cyclic-di-GMP binding"/>
    <property type="evidence" value="ECO:0007669"/>
    <property type="project" value="InterPro"/>
</dbReference>
<dbReference type="Proteomes" id="UP000012227">
    <property type="component" value="Unassembled WGS sequence"/>
</dbReference>
<dbReference type="AlphaFoldDB" id="N1W4H0"/>
<protein>
    <submittedName>
        <fullName evidence="3">Type IV pilus assembly protein PilZ</fullName>
    </submittedName>
</protein>
<dbReference type="EMBL" id="AOGY02000042">
    <property type="protein sequence ID" value="EMY69893.1"/>
    <property type="molecule type" value="Genomic_DNA"/>
</dbReference>
<accession>N1W4H0</accession>
<dbReference type="Pfam" id="PF07238">
    <property type="entry name" value="PilZ"/>
    <property type="match status" value="2"/>
</dbReference>
<keyword evidence="1" id="KW-1133">Transmembrane helix</keyword>
<evidence type="ECO:0000259" key="2">
    <source>
        <dbReference type="Pfam" id="PF07238"/>
    </source>
</evidence>
<feature type="transmembrane region" description="Helical" evidence="1">
    <location>
        <begin position="76"/>
        <end position="95"/>
    </location>
</feature>
<evidence type="ECO:0000313" key="4">
    <source>
        <dbReference type="Proteomes" id="UP000012227"/>
    </source>
</evidence>
<keyword evidence="1" id="KW-0812">Transmembrane</keyword>
<feature type="domain" description="PilZ" evidence="2">
    <location>
        <begin position="261"/>
        <end position="349"/>
    </location>
</feature>
<evidence type="ECO:0000313" key="3">
    <source>
        <dbReference type="EMBL" id="EMY69893.1"/>
    </source>
</evidence>
<dbReference type="Gene3D" id="2.40.10.220">
    <property type="entry name" value="predicted glycosyltransferase like domains"/>
    <property type="match status" value="2"/>
</dbReference>
<keyword evidence="1" id="KW-0472">Membrane</keyword>
<reference evidence="3 4" key="1">
    <citation type="submission" date="2013-03" db="EMBL/GenBank/DDBJ databases">
        <authorList>
            <person name="Harkins D.M."/>
            <person name="Durkin A.S."/>
            <person name="Brinkac L.M."/>
            <person name="Haft D.H."/>
            <person name="Selengut J.D."/>
            <person name="Sanka R."/>
            <person name="DePew J."/>
            <person name="Purushe J."/>
            <person name="Galloway R.L."/>
            <person name="Vinetz J.M."/>
            <person name="Sutton G.G."/>
            <person name="Nierman W.C."/>
            <person name="Fouts D.E."/>
        </authorList>
    </citation>
    <scope>NUCLEOTIDE SEQUENCE [LARGE SCALE GENOMIC DNA]</scope>
    <source>
        <strain evidence="3 4">Waz Holland</strain>
    </source>
</reference>
<sequence length="366" mass="41896">MRVTLRFFNYPIPVLLVTLGFLAVPFLNVYITASLYDLDLDHFTMILSRIQPLQYVLSGLSAIIAYGLVTKKKFGYYLFLCFTFLILTYNVWMVLSVTLGKKIFLAGIRIHTADIIWNMVTTTLLLGTVFYFLRREIAAPYLSGIRRGWRTKYRETHPVPFHWTNADGEREGDGQTINISRNGILIPIPAHHFLKVGDPINLLLKLEKENREPVSISVQAKIVRIDKESDGSEIAGVQLFFPINQREEKQIYEAFLARVFAPRYPVSNPVNFPSQDNKICQGTLLNVSLEGLYIETSSVLDQDQICNVKIQTRSGDISVGGVVRWSNPQGKYGKPSGFGIQIDTIENKNLFRIWIWKQRFKLFHGR</sequence>
<feature type="transmembrane region" description="Helical" evidence="1">
    <location>
        <begin position="12"/>
        <end position="33"/>
    </location>
</feature>
<evidence type="ECO:0000256" key="1">
    <source>
        <dbReference type="SAM" id="Phobius"/>
    </source>
</evidence>
<feature type="transmembrane region" description="Helical" evidence="1">
    <location>
        <begin position="115"/>
        <end position="133"/>
    </location>
</feature>
<proteinExistence type="predicted"/>
<organism evidence="3 4">
    <name type="scientific">Leptospira vanthielii serovar Holland str. Waz Holland = ATCC 700522</name>
    <dbReference type="NCBI Taxonomy" id="1218591"/>
    <lineage>
        <taxon>Bacteria</taxon>
        <taxon>Pseudomonadati</taxon>
        <taxon>Spirochaetota</taxon>
        <taxon>Spirochaetia</taxon>
        <taxon>Leptospirales</taxon>
        <taxon>Leptospiraceae</taxon>
        <taxon>Leptospira</taxon>
    </lineage>
</organism>
<name>N1W4H0_9LEPT</name>
<dbReference type="InterPro" id="IPR009875">
    <property type="entry name" value="PilZ_domain"/>
</dbReference>
<comment type="caution">
    <text evidence="3">The sequence shown here is derived from an EMBL/GenBank/DDBJ whole genome shotgun (WGS) entry which is preliminary data.</text>
</comment>